<feature type="coiled-coil region" evidence="1">
    <location>
        <begin position="40"/>
        <end position="67"/>
    </location>
</feature>
<dbReference type="InParanoid" id="A0A0V0QBL3"/>
<reference evidence="2 3" key="1">
    <citation type="journal article" date="2015" name="Sci. Rep.">
        <title>Genome of the facultative scuticociliatosis pathogen Pseudocohnilembus persalinus provides insight into its virulence through horizontal gene transfer.</title>
        <authorList>
            <person name="Xiong J."/>
            <person name="Wang G."/>
            <person name="Cheng J."/>
            <person name="Tian M."/>
            <person name="Pan X."/>
            <person name="Warren A."/>
            <person name="Jiang C."/>
            <person name="Yuan D."/>
            <person name="Miao W."/>
        </authorList>
    </citation>
    <scope>NUCLEOTIDE SEQUENCE [LARGE SCALE GENOMIC DNA]</scope>
    <source>
        <strain evidence="2">36N120E</strain>
    </source>
</reference>
<dbReference type="Proteomes" id="UP000054937">
    <property type="component" value="Unassembled WGS sequence"/>
</dbReference>
<sequence length="360" mass="43031">MEKIEKCQKQQQQAKKIIILDFDNTLSQIHLYRYLKQKGAETEINQLIQLKTENKEYELDQENFDNDEFYFTHQIVFGGWQRINLIASYLKEMKQLNCDIIVVSKGFVGVITKCLAESKLLQFFSMVYGNIANYYSYQSSKQDLFPDEREEHLTWLFYFCNPLIKEVYVELLESQDEYRKQLGIEYFYYFHQRIVGKRQKNVVDNKCKEVQEQRPIFACYEVANYDEEQDQSKKVGKEIQERKPFIIQNPHKFHRNLVETCVALQFDQERSRKWIENNLGLGLFPTECVKSSIDLTSLNKNNLFQWERTMPYTDEDETEFKSRQQHYLLISFNPQAALDCILNNSSIDLPQEDEMDQEKN</sequence>
<accession>A0A0V0QBL3</accession>
<evidence type="ECO:0000313" key="2">
    <source>
        <dbReference type="EMBL" id="KRW99605.1"/>
    </source>
</evidence>
<comment type="caution">
    <text evidence="2">The sequence shown here is derived from an EMBL/GenBank/DDBJ whole genome shotgun (WGS) entry which is preliminary data.</text>
</comment>
<protein>
    <submittedName>
        <fullName evidence="2">HAD-like domain</fullName>
    </submittedName>
</protein>
<name>A0A0V0QBL3_PSEPJ</name>
<gene>
    <name evidence="2" type="ORF">PPERSA_03406</name>
</gene>
<dbReference type="AlphaFoldDB" id="A0A0V0QBL3"/>
<dbReference type="EMBL" id="LDAU01000205">
    <property type="protein sequence ID" value="KRW99605.1"/>
    <property type="molecule type" value="Genomic_DNA"/>
</dbReference>
<evidence type="ECO:0000313" key="3">
    <source>
        <dbReference type="Proteomes" id="UP000054937"/>
    </source>
</evidence>
<dbReference type="SUPFAM" id="SSF56784">
    <property type="entry name" value="HAD-like"/>
    <property type="match status" value="1"/>
</dbReference>
<evidence type="ECO:0000256" key="1">
    <source>
        <dbReference type="SAM" id="Coils"/>
    </source>
</evidence>
<keyword evidence="3" id="KW-1185">Reference proteome</keyword>
<organism evidence="2 3">
    <name type="scientific">Pseudocohnilembus persalinus</name>
    <name type="common">Ciliate</name>
    <dbReference type="NCBI Taxonomy" id="266149"/>
    <lineage>
        <taxon>Eukaryota</taxon>
        <taxon>Sar</taxon>
        <taxon>Alveolata</taxon>
        <taxon>Ciliophora</taxon>
        <taxon>Intramacronucleata</taxon>
        <taxon>Oligohymenophorea</taxon>
        <taxon>Scuticociliatia</taxon>
        <taxon>Philasterida</taxon>
        <taxon>Pseudocohnilembidae</taxon>
        <taxon>Pseudocohnilembus</taxon>
    </lineage>
</organism>
<dbReference type="InterPro" id="IPR036412">
    <property type="entry name" value="HAD-like_sf"/>
</dbReference>
<proteinExistence type="predicted"/>
<keyword evidence="1" id="KW-0175">Coiled coil</keyword>